<feature type="domain" description="Amidase" evidence="8">
    <location>
        <begin position="24"/>
        <end position="462"/>
    </location>
</feature>
<protein>
    <recommendedName>
        <fullName evidence="7">Glutamyl-tRNA(Gln) amidotransferase subunit A</fullName>
        <shortName evidence="7">Glu-ADT subunit A</shortName>
        <ecNumber evidence="7">6.3.5.7</ecNumber>
    </recommendedName>
</protein>
<evidence type="ECO:0000256" key="3">
    <source>
        <dbReference type="ARBA" id="ARBA00022741"/>
    </source>
</evidence>
<evidence type="ECO:0000256" key="4">
    <source>
        <dbReference type="ARBA" id="ARBA00022840"/>
    </source>
</evidence>
<evidence type="ECO:0000256" key="2">
    <source>
        <dbReference type="ARBA" id="ARBA00022598"/>
    </source>
</evidence>
<comment type="subunit">
    <text evidence="7">Heterotrimer of A, B and C subunits.</text>
</comment>
<feature type="active site" description="Charge relay system" evidence="7">
    <location>
        <position position="77"/>
    </location>
</feature>
<keyword evidence="9" id="KW-0808">Transferase</keyword>
<comment type="similarity">
    <text evidence="1 7">Belongs to the amidase family. GatA subfamily.</text>
</comment>
<dbReference type="InterPro" id="IPR023631">
    <property type="entry name" value="Amidase_dom"/>
</dbReference>
<dbReference type="InterPro" id="IPR000120">
    <property type="entry name" value="Amidase"/>
</dbReference>
<organism evidence="9 10">
    <name type="scientific">Candidatus Komeilibacteria bacterium CG_4_10_14_0_2_um_filter_37_10</name>
    <dbReference type="NCBI Taxonomy" id="1974470"/>
    <lineage>
        <taxon>Bacteria</taxon>
        <taxon>Candidatus Komeiliibacteriota</taxon>
    </lineage>
</organism>
<dbReference type="AlphaFoldDB" id="A0A2M7VF30"/>
<dbReference type="PANTHER" id="PTHR11895:SF151">
    <property type="entry name" value="GLUTAMYL-TRNA(GLN) AMIDOTRANSFERASE SUBUNIT A"/>
    <property type="match status" value="1"/>
</dbReference>
<dbReference type="GO" id="GO:0005524">
    <property type="term" value="F:ATP binding"/>
    <property type="evidence" value="ECO:0007669"/>
    <property type="project" value="UniProtKB-KW"/>
</dbReference>
<evidence type="ECO:0000313" key="9">
    <source>
        <dbReference type="EMBL" id="PIZ99127.1"/>
    </source>
</evidence>
<dbReference type="PANTHER" id="PTHR11895">
    <property type="entry name" value="TRANSAMIDASE"/>
    <property type="match status" value="1"/>
</dbReference>
<feature type="active site" description="Acyl-ester intermediate" evidence="7">
    <location>
        <position position="176"/>
    </location>
</feature>
<reference evidence="10" key="1">
    <citation type="submission" date="2017-09" db="EMBL/GenBank/DDBJ databases">
        <title>Depth-based differentiation of microbial function through sediment-hosted aquifers and enrichment of novel symbionts in the deep terrestrial subsurface.</title>
        <authorList>
            <person name="Probst A.J."/>
            <person name="Ladd B."/>
            <person name="Jarett J.K."/>
            <person name="Geller-Mcgrath D.E."/>
            <person name="Sieber C.M.K."/>
            <person name="Emerson J.B."/>
            <person name="Anantharaman K."/>
            <person name="Thomas B.C."/>
            <person name="Malmstrom R."/>
            <person name="Stieglmeier M."/>
            <person name="Klingl A."/>
            <person name="Woyke T."/>
            <person name="Ryan C.M."/>
            <person name="Banfield J.F."/>
        </authorList>
    </citation>
    <scope>NUCLEOTIDE SEQUENCE [LARGE SCALE GENOMIC DNA]</scope>
</reference>
<dbReference type="EC" id="6.3.5.7" evidence="7"/>
<dbReference type="Gene3D" id="3.90.1300.10">
    <property type="entry name" value="Amidase signature (AS) domain"/>
    <property type="match status" value="1"/>
</dbReference>
<comment type="catalytic activity">
    <reaction evidence="6 7">
        <text>L-glutamyl-tRNA(Gln) + L-glutamine + ATP + H2O = L-glutaminyl-tRNA(Gln) + L-glutamate + ADP + phosphate + H(+)</text>
        <dbReference type="Rhea" id="RHEA:17521"/>
        <dbReference type="Rhea" id="RHEA-COMP:9681"/>
        <dbReference type="Rhea" id="RHEA-COMP:9684"/>
        <dbReference type="ChEBI" id="CHEBI:15377"/>
        <dbReference type="ChEBI" id="CHEBI:15378"/>
        <dbReference type="ChEBI" id="CHEBI:29985"/>
        <dbReference type="ChEBI" id="CHEBI:30616"/>
        <dbReference type="ChEBI" id="CHEBI:43474"/>
        <dbReference type="ChEBI" id="CHEBI:58359"/>
        <dbReference type="ChEBI" id="CHEBI:78520"/>
        <dbReference type="ChEBI" id="CHEBI:78521"/>
        <dbReference type="ChEBI" id="CHEBI:456216"/>
        <dbReference type="EC" id="6.3.5.7"/>
    </reaction>
</comment>
<name>A0A2M7VF30_9BACT</name>
<dbReference type="HAMAP" id="MF_00120">
    <property type="entry name" value="GatA"/>
    <property type="match status" value="1"/>
</dbReference>
<accession>A0A2M7VF30</accession>
<evidence type="ECO:0000259" key="8">
    <source>
        <dbReference type="Pfam" id="PF01425"/>
    </source>
</evidence>
<evidence type="ECO:0000256" key="6">
    <source>
        <dbReference type="ARBA" id="ARBA00047407"/>
    </source>
</evidence>
<keyword evidence="2 7" id="KW-0436">Ligase</keyword>
<evidence type="ECO:0000313" key="10">
    <source>
        <dbReference type="Proteomes" id="UP000230405"/>
    </source>
</evidence>
<keyword evidence="4 7" id="KW-0067">ATP-binding</keyword>
<evidence type="ECO:0000256" key="1">
    <source>
        <dbReference type="ARBA" id="ARBA00008069"/>
    </source>
</evidence>
<dbReference type="SUPFAM" id="SSF75304">
    <property type="entry name" value="Amidase signature (AS) enzymes"/>
    <property type="match status" value="1"/>
</dbReference>
<gene>
    <name evidence="7 9" type="primary">gatA</name>
    <name evidence="9" type="ORF">COX77_02400</name>
</gene>
<dbReference type="GO" id="GO:0006412">
    <property type="term" value="P:translation"/>
    <property type="evidence" value="ECO:0007669"/>
    <property type="project" value="UniProtKB-UniRule"/>
</dbReference>
<keyword evidence="5 7" id="KW-0648">Protein biosynthesis</keyword>
<dbReference type="GO" id="GO:0016740">
    <property type="term" value="F:transferase activity"/>
    <property type="evidence" value="ECO:0007669"/>
    <property type="project" value="UniProtKB-KW"/>
</dbReference>
<dbReference type="NCBIfam" id="TIGR00132">
    <property type="entry name" value="gatA"/>
    <property type="match status" value="1"/>
</dbReference>
<evidence type="ECO:0000256" key="5">
    <source>
        <dbReference type="ARBA" id="ARBA00022917"/>
    </source>
</evidence>
<dbReference type="InterPro" id="IPR036928">
    <property type="entry name" value="AS_sf"/>
</dbReference>
<dbReference type="GO" id="GO:0030956">
    <property type="term" value="C:glutamyl-tRNA(Gln) amidotransferase complex"/>
    <property type="evidence" value="ECO:0007669"/>
    <property type="project" value="InterPro"/>
</dbReference>
<evidence type="ECO:0000256" key="7">
    <source>
        <dbReference type="HAMAP-Rule" id="MF_00120"/>
    </source>
</evidence>
<proteinExistence type="inferred from homology"/>
<comment type="function">
    <text evidence="7">Allows the formation of correctly charged Gln-tRNA(Gln) through the transamidation of misacylated Glu-tRNA(Gln) in organisms which lack glutaminyl-tRNA synthetase. The reaction takes place in the presence of glutamine and ATP through an activated gamma-phospho-Glu-tRNA(Gln).</text>
</comment>
<comment type="caution">
    <text evidence="9">The sequence shown here is derived from an EMBL/GenBank/DDBJ whole genome shotgun (WGS) entry which is preliminary data.</text>
</comment>
<dbReference type="EMBL" id="PFPO01000046">
    <property type="protein sequence ID" value="PIZ99127.1"/>
    <property type="molecule type" value="Genomic_DNA"/>
</dbReference>
<dbReference type="InterPro" id="IPR020556">
    <property type="entry name" value="Amidase_CS"/>
</dbReference>
<keyword evidence="3 7" id="KW-0547">Nucleotide-binding</keyword>
<dbReference type="GO" id="GO:0050567">
    <property type="term" value="F:glutaminyl-tRNA synthase (glutamine-hydrolyzing) activity"/>
    <property type="evidence" value="ECO:0007669"/>
    <property type="project" value="UniProtKB-UniRule"/>
</dbReference>
<feature type="active site" description="Charge relay system" evidence="7">
    <location>
        <position position="152"/>
    </location>
</feature>
<dbReference type="Proteomes" id="UP000230405">
    <property type="component" value="Unassembled WGS sequence"/>
</dbReference>
<sequence length="483" mass="52816">MSLEYLSIKDVQNGLQRRDFSCRELVDYYLAKINQQQDLNAYLTINQQVQEQATALDQKIAHGEIIKPLTGVPVAIKDIIVTADLKTTAGSLMLQNYIPPYDATLVTKIKQRDGLILGKVNCDEFAMGSSNENSAYGPVRNPHNTDYVPGGSSGGSAAAVAADLCVYSIGTDTGGSVRQPASFCGVVGVKPTYGRVSRYGLIAMTSSFDQAGPICRSVADAAYVLESIAGHDERDSTTTAKAVDLYSTKLSNEISGLRLVLPKQFLSAGLHPEVRQSLELAIKLYESMGVSVTEIDLPLLDKVLAIYYIIMPAEVSANLARFDGIRFGQTASAQSLWEGYKNTRAEGFGSEVKRRNLVGTYVLSAGYYDAYYKKALRAQRQLKIMMDQVWQRYDGLIGPTTPTSAFRLGEKTDDPLTMYLSDIYTVGANIIGVPAISLPIAWGANDLPIGLQLTTEPFSESKMFSLAWHLEQKLALNWQPKNI</sequence>
<dbReference type="InterPro" id="IPR004412">
    <property type="entry name" value="GatA"/>
</dbReference>
<dbReference type="Pfam" id="PF01425">
    <property type="entry name" value="Amidase"/>
    <property type="match status" value="1"/>
</dbReference>
<dbReference type="PROSITE" id="PS00571">
    <property type="entry name" value="AMIDASES"/>
    <property type="match status" value="1"/>
</dbReference>